<dbReference type="Proteomes" id="UP000799779">
    <property type="component" value="Unassembled WGS sequence"/>
</dbReference>
<evidence type="ECO:0000256" key="1">
    <source>
        <dbReference type="SAM" id="MobiDB-lite"/>
    </source>
</evidence>
<dbReference type="EMBL" id="ML977595">
    <property type="protein sequence ID" value="KAF1999466.1"/>
    <property type="molecule type" value="Genomic_DNA"/>
</dbReference>
<organism evidence="2 3">
    <name type="scientific">Amniculicola lignicola CBS 123094</name>
    <dbReference type="NCBI Taxonomy" id="1392246"/>
    <lineage>
        <taxon>Eukaryota</taxon>
        <taxon>Fungi</taxon>
        <taxon>Dikarya</taxon>
        <taxon>Ascomycota</taxon>
        <taxon>Pezizomycotina</taxon>
        <taxon>Dothideomycetes</taxon>
        <taxon>Pleosporomycetidae</taxon>
        <taxon>Pleosporales</taxon>
        <taxon>Amniculicolaceae</taxon>
        <taxon>Amniculicola</taxon>
    </lineage>
</organism>
<accession>A0A6A5WPD2</accession>
<feature type="region of interest" description="Disordered" evidence="1">
    <location>
        <begin position="57"/>
        <end position="131"/>
    </location>
</feature>
<feature type="compositionally biased region" description="Basic and acidic residues" evidence="1">
    <location>
        <begin position="103"/>
        <end position="129"/>
    </location>
</feature>
<reference evidence="2" key="1">
    <citation type="journal article" date="2020" name="Stud. Mycol.">
        <title>101 Dothideomycetes genomes: a test case for predicting lifestyles and emergence of pathogens.</title>
        <authorList>
            <person name="Haridas S."/>
            <person name="Albert R."/>
            <person name="Binder M."/>
            <person name="Bloem J."/>
            <person name="Labutti K."/>
            <person name="Salamov A."/>
            <person name="Andreopoulos B."/>
            <person name="Baker S."/>
            <person name="Barry K."/>
            <person name="Bills G."/>
            <person name="Bluhm B."/>
            <person name="Cannon C."/>
            <person name="Castanera R."/>
            <person name="Culley D."/>
            <person name="Daum C."/>
            <person name="Ezra D."/>
            <person name="Gonzalez J."/>
            <person name="Henrissat B."/>
            <person name="Kuo A."/>
            <person name="Liang C."/>
            <person name="Lipzen A."/>
            <person name="Lutzoni F."/>
            <person name="Magnuson J."/>
            <person name="Mondo S."/>
            <person name="Nolan M."/>
            <person name="Ohm R."/>
            <person name="Pangilinan J."/>
            <person name="Park H.-J."/>
            <person name="Ramirez L."/>
            <person name="Alfaro M."/>
            <person name="Sun H."/>
            <person name="Tritt A."/>
            <person name="Yoshinaga Y."/>
            <person name="Zwiers L.-H."/>
            <person name="Turgeon B."/>
            <person name="Goodwin S."/>
            <person name="Spatafora J."/>
            <person name="Crous P."/>
            <person name="Grigoriev I."/>
        </authorList>
    </citation>
    <scope>NUCLEOTIDE SEQUENCE</scope>
    <source>
        <strain evidence="2">CBS 123094</strain>
    </source>
</reference>
<sequence length="223" mass="24418">MYGWDHQAGTPGARGGPCGTERQHCGCCALPRIALLRLAGWVPAICRLGTLHQAHPHDNEIEHRREGTAAGEAGKRVQRSGEMTRVNSEKQDWNAGQITQSWESRERGGEVHLARHTDRAEKESSKENEQSPDVSWWLVMAMLDSAPRGVAPRVVWRPWGRPARERPCLSQMCAPSVTTVDPGVAMPTMPPAAASMAILPDPPFRVFIAGKPGIARANQSARI</sequence>
<evidence type="ECO:0000313" key="2">
    <source>
        <dbReference type="EMBL" id="KAF1999466.1"/>
    </source>
</evidence>
<evidence type="ECO:0000313" key="3">
    <source>
        <dbReference type="Proteomes" id="UP000799779"/>
    </source>
</evidence>
<dbReference type="AlphaFoldDB" id="A0A6A5WPD2"/>
<feature type="compositionally biased region" description="Basic and acidic residues" evidence="1">
    <location>
        <begin position="57"/>
        <end position="67"/>
    </location>
</feature>
<proteinExistence type="predicted"/>
<keyword evidence="3" id="KW-1185">Reference proteome</keyword>
<protein>
    <submittedName>
        <fullName evidence="2">Uncharacterized protein</fullName>
    </submittedName>
</protein>
<name>A0A6A5WPD2_9PLEO</name>
<gene>
    <name evidence="2" type="ORF">P154DRAFT_226570</name>
</gene>